<feature type="non-terminal residue" evidence="3">
    <location>
        <position position="651"/>
    </location>
</feature>
<dbReference type="Gene3D" id="1.10.510.10">
    <property type="entry name" value="Transferase(Phosphotransferase) domain 1"/>
    <property type="match status" value="1"/>
</dbReference>
<reference evidence="4" key="2">
    <citation type="submission" date="2015-01" db="EMBL/GenBank/DDBJ databases">
        <title>Evolutionary Origins and Diversification of the Mycorrhizal Mutualists.</title>
        <authorList>
            <consortium name="DOE Joint Genome Institute"/>
            <consortium name="Mycorrhizal Genomics Consortium"/>
            <person name="Kohler A."/>
            <person name="Kuo A."/>
            <person name="Nagy L.G."/>
            <person name="Floudas D."/>
            <person name="Copeland A."/>
            <person name="Barry K.W."/>
            <person name="Cichocki N."/>
            <person name="Veneault-Fourrey C."/>
            <person name="LaButti K."/>
            <person name="Lindquist E.A."/>
            <person name="Lipzen A."/>
            <person name="Lundell T."/>
            <person name="Morin E."/>
            <person name="Murat C."/>
            <person name="Riley R."/>
            <person name="Ohm R."/>
            <person name="Sun H."/>
            <person name="Tunlid A."/>
            <person name="Henrissat B."/>
            <person name="Grigoriev I.V."/>
            <person name="Hibbett D.S."/>
            <person name="Martin F."/>
        </authorList>
    </citation>
    <scope>NUCLEOTIDE SEQUENCE [LARGE SCALE GENOMIC DNA]</scope>
    <source>
        <strain evidence="4">ATCC 200175</strain>
    </source>
</reference>
<dbReference type="InterPro" id="IPR001245">
    <property type="entry name" value="Ser-Thr/Tyr_kinase_cat_dom"/>
</dbReference>
<evidence type="ECO:0000313" key="3">
    <source>
        <dbReference type="EMBL" id="KIJ13228.1"/>
    </source>
</evidence>
<feature type="compositionally biased region" description="Polar residues" evidence="1">
    <location>
        <begin position="152"/>
        <end position="162"/>
    </location>
</feature>
<dbReference type="AlphaFoldDB" id="A0A0C9TSA8"/>
<dbReference type="PANTHER" id="PTHR44329">
    <property type="entry name" value="SERINE/THREONINE-PROTEIN KINASE TNNI3K-RELATED"/>
    <property type="match status" value="1"/>
</dbReference>
<dbReference type="InterPro" id="IPR011009">
    <property type="entry name" value="Kinase-like_dom_sf"/>
</dbReference>
<organism evidence="3 4">
    <name type="scientific">Paxillus involutus ATCC 200175</name>
    <dbReference type="NCBI Taxonomy" id="664439"/>
    <lineage>
        <taxon>Eukaryota</taxon>
        <taxon>Fungi</taxon>
        <taxon>Dikarya</taxon>
        <taxon>Basidiomycota</taxon>
        <taxon>Agaricomycotina</taxon>
        <taxon>Agaricomycetes</taxon>
        <taxon>Agaricomycetidae</taxon>
        <taxon>Boletales</taxon>
        <taxon>Paxilineae</taxon>
        <taxon>Paxillaceae</taxon>
        <taxon>Paxillus</taxon>
    </lineage>
</organism>
<reference evidence="3 4" key="1">
    <citation type="submission" date="2014-06" db="EMBL/GenBank/DDBJ databases">
        <authorList>
            <consortium name="DOE Joint Genome Institute"/>
            <person name="Kuo A."/>
            <person name="Kohler A."/>
            <person name="Nagy L.G."/>
            <person name="Floudas D."/>
            <person name="Copeland A."/>
            <person name="Barry K.W."/>
            <person name="Cichocki N."/>
            <person name="Veneault-Fourrey C."/>
            <person name="LaButti K."/>
            <person name="Lindquist E.A."/>
            <person name="Lipzen A."/>
            <person name="Lundell T."/>
            <person name="Morin E."/>
            <person name="Murat C."/>
            <person name="Sun H."/>
            <person name="Tunlid A."/>
            <person name="Henrissat B."/>
            <person name="Grigoriev I.V."/>
            <person name="Hibbett D.S."/>
            <person name="Martin F."/>
            <person name="Nordberg H.P."/>
            <person name="Cantor M.N."/>
            <person name="Hua S.X."/>
        </authorList>
    </citation>
    <scope>NUCLEOTIDE SEQUENCE [LARGE SCALE GENOMIC DNA]</scope>
    <source>
        <strain evidence="3 4">ATCC 200175</strain>
    </source>
</reference>
<feature type="region of interest" description="Disordered" evidence="1">
    <location>
        <begin position="115"/>
        <end position="165"/>
    </location>
</feature>
<dbReference type="OrthoDB" id="5809314at2759"/>
<accession>A0A0C9TSA8</accession>
<dbReference type="GO" id="GO:0004674">
    <property type="term" value="F:protein serine/threonine kinase activity"/>
    <property type="evidence" value="ECO:0007669"/>
    <property type="project" value="TreeGrafter"/>
</dbReference>
<feature type="non-terminal residue" evidence="3">
    <location>
        <position position="1"/>
    </location>
</feature>
<sequence length="651" mass="71863">TVIWISACRFLNGAEDLHRAWAEFIEFKDILPLPELAGTQLELRNHLQRLWSEGSSCFRHIDSFYEVDEDDRDYVWTIYAAIIIYVKSLNLGPRFEGCPECHAVYLTVVTGSGSGTETSLAQDSNDRQLPDPTAPSTQRDPVSSPFHRRSLSPPQADNTNGAYLSPSLDDRQLRFNARLREPIVFLPPAVLPERLLTLPPSSCLNIVEIGAMDERHTRAQMKQPRDTVSFTEGVIPGQQIPANMTQEGNLVASRLHSSPNRYVITDVPSGVPSSVPFQPSSIRSTVTASVTQKHFGDIPDLTEYLQRLHIDPVAAGGYGNIYKCSLRHANGHSSEVAIKSFRHELTQNSSSLPEQEFSKTLRREIKVWHGLRHSNIVPLLGIAYGFGSAISTVSPWISGGPLHTYLDTRDADLNLFDRFNLLEGVATGLRYLHSFPVVHGDLTSGNVLIDSAGKACLSDFGLSAVLGGLSGGSSFALTTCRPGAIEWAAPELVLTPDSAQPCPASDIFSFGCIMLQILSGQPPWGKMNRNVIIVSLYKGDRAPRPEHRLIRDVDWDFIRRCWSSADVRPSIEDVVDYISSVLASLRKDHGLAAGASLQSYERPATRKRTYLEVVLDNDSASRRGALGDHPHWQVDDADDSCPSKYPRFALS</sequence>
<gene>
    <name evidence="3" type="ORF">PAXINDRAFT_13978</name>
</gene>
<dbReference type="HOGENOM" id="CLU_421267_0_0_1"/>
<proteinExistence type="predicted"/>
<evidence type="ECO:0000256" key="1">
    <source>
        <dbReference type="SAM" id="MobiDB-lite"/>
    </source>
</evidence>
<keyword evidence="4" id="KW-1185">Reference proteome</keyword>
<dbReference type="Proteomes" id="UP000053647">
    <property type="component" value="Unassembled WGS sequence"/>
</dbReference>
<name>A0A0C9TSA8_PAXIN</name>
<dbReference type="PROSITE" id="PS00109">
    <property type="entry name" value="PROTEIN_KINASE_TYR"/>
    <property type="match status" value="1"/>
</dbReference>
<dbReference type="EMBL" id="KN819354">
    <property type="protein sequence ID" value="KIJ13228.1"/>
    <property type="molecule type" value="Genomic_DNA"/>
</dbReference>
<dbReference type="Pfam" id="PF07714">
    <property type="entry name" value="PK_Tyr_Ser-Thr"/>
    <property type="match status" value="1"/>
</dbReference>
<evidence type="ECO:0000313" key="4">
    <source>
        <dbReference type="Proteomes" id="UP000053647"/>
    </source>
</evidence>
<dbReference type="PROSITE" id="PS50011">
    <property type="entry name" value="PROTEIN_KINASE_DOM"/>
    <property type="match status" value="1"/>
</dbReference>
<evidence type="ECO:0000259" key="2">
    <source>
        <dbReference type="PROSITE" id="PS50011"/>
    </source>
</evidence>
<dbReference type="GO" id="GO:0005524">
    <property type="term" value="F:ATP binding"/>
    <property type="evidence" value="ECO:0007669"/>
    <property type="project" value="InterPro"/>
</dbReference>
<dbReference type="InterPro" id="IPR051681">
    <property type="entry name" value="Ser/Thr_Kinases-Pseudokinases"/>
</dbReference>
<feature type="domain" description="Protein kinase" evidence="2">
    <location>
        <begin position="307"/>
        <end position="582"/>
    </location>
</feature>
<dbReference type="SUPFAM" id="SSF56112">
    <property type="entry name" value="Protein kinase-like (PK-like)"/>
    <property type="match status" value="1"/>
</dbReference>
<dbReference type="InterPro" id="IPR008266">
    <property type="entry name" value="Tyr_kinase_AS"/>
</dbReference>
<protein>
    <recommendedName>
        <fullName evidence="2">Protein kinase domain-containing protein</fullName>
    </recommendedName>
</protein>
<dbReference type="InterPro" id="IPR000719">
    <property type="entry name" value="Prot_kinase_dom"/>
</dbReference>